<dbReference type="NCBIfam" id="TIGR00200">
    <property type="entry name" value="cinA_nterm"/>
    <property type="match status" value="1"/>
</dbReference>
<dbReference type="Gene3D" id="3.40.980.10">
    <property type="entry name" value="MoaB/Mog-like domain"/>
    <property type="match status" value="1"/>
</dbReference>
<dbReference type="Proteomes" id="UP000786875">
    <property type="component" value="Unassembled WGS sequence"/>
</dbReference>
<feature type="domain" description="MoaB/Mog" evidence="1">
    <location>
        <begin position="4"/>
        <end position="170"/>
    </location>
</feature>
<dbReference type="InterPro" id="IPR036425">
    <property type="entry name" value="MoaB/Mog-like_dom_sf"/>
</dbReference>
<evidence type="ECO:0000259" key="1">
    <source>
        <dbReference type="SMART" id="SM00852"/>
    </source>
</evidence>
<dbReference type="CDD" id="cd00885">
    <property type="entry name" value="cinA"/>
    <property type="match status" value="1"/>
</dbReference>
<dbReference type="SUPFAM" id="SSF53218">
    <property type="entry name" value="Molybdenum cofactor biosynthesis proteins"/>
    <property type="match status" value="1"/>
</dbReference>
<dbReference type="PANTHER" id="PTHR13939">
    <property type="entry name" value="NICOTINAMIDE-NUCLEOTIDE AMIDOHYDROLASE PNCC"/>
    <property type="match status" value="1"/>
</dbReference>
<dbReference type="RefSeq" id="WP_214212585.1">
    <property type="nucleotide sequence ID" value="NZ_JABBFO010000003.1"/>
</dbReference>
<protein>
    <submittedName>
        <fullName evidence="2">CinA family nicotinamide mononucleotide deamidase-related protein</fullName>
    </submittedName>
</protein>
<name>A0ABS5T335_9GAMM</name>
<dbReference type="NCBIfam" id="TIGR00177">
    <property type="entry name" value="molyb_syn"/>
    <property type="match status" value="1"/>
</dbReference>
<keyword evidence="3" id="KW-1185">Reference proteome</keyword>
<dbReference type="InterPro" id="IPR001453">
    <property type="entry name" value="MoaB/Mog_dom"/>
</dbReference>
<evidence type="ECO:0000313" key="2">
    <source>
        <dbReference type="EMBL" id="MBT0726764.1"/>
    </source>
</evidence>
<gene>
    <name evidence="2" type="ORF">HGT73_05100</name>
</gene>
<dbReference type="InterPro" id="IPR008135">
    <property type="entry name" value="Competence-induced_CinA"/>
</dbReference>
<dbReference type="Pfam" id="PF00994">
    <property type="entry name" value="MoCF_biosynth"/>
    <property type="match status" value="1"/>
</dbReference>
<organism evidence="2 3">
    <name type="scientific">Rosenbergiella australiborealis</name>
    <dbReference type="NCBI Taxonomy" id="1544696"/>
    <lineage>
        <taxon>Bacteria</taxon>
        <taxon>Pseudomonadati</taxon>
        <taxon>Pseudomonadota</taxon>
        <taxon>Gammaproteobacteria</taxon>
        <taxon>Enterobacterales</taxon>
        <taxon>Erwiniaceae</taxon>
        <taxon>Rosenbergiella</taxon>
    </lineage>
</organism>
<dbReference type="InterPro" id="IPR050101">
    <property type="entry name" value="CinA"/>
</dbReference>
<proteinExistence type="predicted"/>
<comment type="caution">
    <text evidence="2">The sequence shown here is derived from an EMBL/GenBank/DDBJ whole genome shotgun (WGS) entry which is preliminary data.</text>
</comment>
<dbReference type="SMART" id="SM00852">
    <property type="entry name" value="MoCF_biosynth"/>
    <property type="match status" value="1"/>
</dbReference>
<evidence type="ECO:0000313" key="3">
    <source>
        <dbReference type="Proteomes" id="UP000786875"/>
    </source>
</evidence>
<reference evidence="2 3" key="1">
    <citation type="submission" date="2020-04" db="EMBL/GenBank/DDBJ databases">
        <title>Genome sequencing of Rosenbergiella species.</title>
        <authorList>
            <person name="Alvarez-Perez S."/>
            <person name="Lievens B."/>
        </authorList>
    </citation>
    <scope>NUCLEOTIDE SEQUENCE [LARGE SCALE GENOMIC DNA]</scope>
    <source>
        <strain evidence="2 3">CdVSA20.1</strain>
    </source>
</reference>
<sequence>MKVEMLSTGDEVLHGDIVDTNAVWLATTFYEAGYAMTFRTTSGDSLATLVETLQQRSQVADILIVNGGLGPTSDDYTAQAAAQAAGVGLVRNEEWLVQLNAFFARRGSEMAAINLKQADIPEGAEMLPNGNGTACGFRLYLNQCQIFFTPGPPAEFQLMVMQQVLPRLRKDFPTPQQLLCLRLTTFGRGESFIAAQLAQIMLPDGVNLGYRAASPIVEVKLSGSEAQRASMLACWQKVKTLLNDYLLFEGKDNFAKSVAELLIAQHYRLQLCEGFSAGLLYWTLADVQAPLSDAQITTHYLGGVEKNGAVKTYHAAKKTSQPHQIFLMISPIIESDCLEFSLVTPQNTYQFRVTVPEHLLATRQKLQEIVVLQALYLLHRWLTDQPVNIIYQGFEVNT</sequence>
<dbReference type="PIRSF" id="PIRSF006728">
    <property type="entry name" value="CinA"/>
    <property type="match status" value="1"/>
</dbReference>
<dbReference type="PANTHER" id="PTHR13939:SF0">
    <property type="entry name" value="NMN AMIDOHYDROLASE-LIKE PROTEIN YFAY"/>
    <property type="match status" value="1"/>
</dbReference>
<dbReference type="EMBL" id="JABBFO010000003">
    <property type="protein sequence ID" value="MBT0726764.1"/>
    <property type="molecule type" value="Genomic_DNA"/>
</dbReference>
<accession>A0ABS5T335</accession>